<protein>
    <submittedName>
        <fullName evidence="2">Uncharacterized protein</fullName>
    </submittedName>
</protein>
<feature type="transmembrane region" description="Helical" evidence="1">
    <location>
        <begin position="61"/>
        <end position="78"/>
    </location>
</feature>
<organism evidence="2 3">
    <name type="scientific">Sphingomonas albertensis</name>
    <dbReference type="NCBI Taxonomy" id="2762591"/>
    <lineage>
        <taxon>Bacteria</taxon>
        <taxon>Pseudomonadati</taxon>
        <taxon>Pseudomonadota</taxon>
        <taxon>Alphaproteobacteria</taxon>
        <taxon>Sphingomonadales</taxon>
        <taxon>Sphingomonadaceae</taxon>
        <taxon>Sphingomonas</taxon>
    </lineage>
</organism>
<name>A0ABR7AMM9_9SPHN</name>
<evidence type="ECO:0000256" key="1">
    <source>
        <dbReference type="SAM" id="Phobius"/>
    </source>
</evidence>
<evidence type="ECO:0000313" key="2">
    <source>
        <dbReference type="EMBL" id="MBC3941715.1"/>
    </source>
</evidence>
<proteinExistence type="predicted"/>
<keyword evidence="1" id="KW-1133">Transmembrane helix</keyword>
<feature type="transmembrane region" description="Helical" evidence="1">
    <location>
        <begin position="84"/>
        <end position="105"/>
    </location>
</feature>
<accession>A0ABR7AMM9</accession>
<dbReference type="RefSeq" id="WP_187503454.1">
    <property type="nucleotide sequence ID" value="NZ_CP162536.1"/>
</dbReference>
<dbReference type="Proteomes" id="UP000597613">
    <property type="component" value="Unassembled WGS sequence"/>
</dbReference>
<evidence type="ECO:0000313" key="3">
    <source>
        <dbReference type="Proteomes" id="UP000597613"/>
    </source>
</evidence>
<keyword evidence="3" id="KW-1185">Reference proteome</keyword>
<keyword evidence="1" id="KW-0812">Transmembrane</keyword>
<comment type="caution">
    <text evidence="2">The sequence shown here is derived from an EMBL/GenBank/DDBJ whole genome shotgun (WGS) entry which is preliminary data.</text>
</comment>
<sequence length="123" mass="13312">MTTRWIQPLTLLLVGLLYWQLVSRFSGAKEPWDANGYWRIWYPGSLVLSALAGFVLQRRSWLAGVIVTFAQLPVMWVNTGFGGLLMVGATILCILTVPAVAVSMIGGRFARSRAGGGKADGAV</sequence>
<reference evidence="2 3" key="1">
    <citation type="submission" date="2020-08" db="EMBL/GenBank/DDBJ databases">
        <title>Putative novel bacterial strains isolated from necrotic wheat leaf tissues caused by Xanthomonas translucens.</title>
        <authorList>
            <person name="Tambong J.T."/>
        </authorList>
    </citation>
    <scope>NUCLEOTIDE SEQUENCE [LARGE SCALE GENOMIC DNA]</scope>
    <source>
        <strain evidence="3">DOAB 1063</strain>
    </source>
</reference>
<dbReference type="EMBL" id="JACONT010000015">
    <property type="protein sequence ID" value="MBC3941715.1"/>
    <property type="molecule type" value="Genomic_DNA"/>
</dbReference>
<keyword evidence="1" id="KW-0472">Membrane</keyword>
<feature type="transmembrane region" description="Helical" evidence="1">
    <location>
        <begin position="40"/>
        <end position="56"/>
    </location>
</feature>
<gene>
    <name evidence="2" type="ORF">H8S47_08455</name>
</gene>